<feature type="compositionally biased region" description="Basic and acidic residues" evidence="7">
    <location>
        <begin position="26"/>
        <end position="41"/>
    </location>
</feature>
<dbReference type="AlphaFoldDB" id="G3B4P9"/>
<evidence type="ECO:0000256" key="4">
    <source>
        <dbReference type="ARBA" id="ARBA00022989"/>
    </source>
</evidence>
<name>G3B4P9_CANTC</name>
<feature type="transmembrane region" description="Helical" evidence="8">
    <location>
        <begin position="76"/>
        <end position="103"/>
    </location>
</feature>
<feature type="compositionally biased region" description="Basic and acidic residues" evidence="7">
    <location>
        <begin position="7"/>
        <end position="16"/>
    </location>
</feature>
<dbReference type="eggNOG" id="KOG2952">
    <property type="taxonomic scope" value="Eukaryota"/>
</dbReference>
<evidence type="ECO:0000313" key="10">
    <source>
        <dbReference type="EMBL" id="EGV64320.1"/>
    </source>
</evidence>
<evidence type="ECO:0000256" key="2">
    <source>
        <dbReference type="ARBA" id="ARBA00009457"/>
    </source>
</evidence>
<keyword evidence="4 8" id="KW-1133">Transmembrane helix</keyword>
<dbReference type="STRING" id="590646.G3B4P9"/>
<dbReference type="GeneID" id="18247223"/>
<reference evidence="10 11" key="1">
    <citation type="journal article" date="2011" name="Proc. Natl. Acad. Sci. U.S.A.">
        <title>Comparative genomics of xylose-fermenting fungi for enhanced biofuel production.</title>
        <authorList>
            <person name="Wohlbach D.J."/>
            <person name="Kuo A."/>
            <person name="Sato T.K."/>
            <person name="Potts K.M."/>
            <person name="Salamov A.A."/>
            <person name="LaButti K.M."/>
            <person name="Sun H."/>
            <person name="Clum A."/>
            <person name="Pangilinan J.L."/>
            <person name="Lindquist E.A."/>
            <person name="Lucas S."/>
            <person name="Lapidus A."/>
            <person name="Jin M."/>
            <person name="Gunawan C."/>
            <person name="Balan V."/>
            <person name="Dale B.E."/>
            <person name="Jeffries T.W."/>
            <person name="Zinkel R."/>
            <person name="Barry K.W."/>
            <person name="Grigoriev I.V."/>
            <person name="Gasch A.P."/>
        </authorList>
    </citation>
    <scope>NUCLEOTIDE SEQUENCE [LARGE SCALE GENOMIC DNA]</scope>
    <source>
        <strain evidence="10">ATCC 10573</strain>
        <strain evidence="11">ATCC 10573 / BCRC 21748 / CBS 615 / JCM 9827 / NBRC 10315 / NRRL Y-1498 / VKM Y-70</strain>
    </source>
</reference>
<dbReference type="PANTHER" id="PTHR10926:SF20">
    <property type="entry name" value="PHOSPHOLIPID-TRANSPORTING ATPASE ACCESSORY SUBUNIT LEM3"/>
    <property type="match status" value="1"/>
</dbReference>
<keyword evidence="3 8" id="KW-0812">Transmembrane</keyword>
<protein>
    <submittedName>
        <fullName evidence="9">Lem3/Cdc50</fullName>
    </submittedName>
</protein>
<evidence type="ECO:0000313" key="11">
    <source>
        <dbReference type="Proteomes" id="UP000000707"/>
    </source>
</evidence>
<dbReference type="Pfam" id="PF03381">
    <property type="entry name" value="CDC50"/>
    <property type="match status" value="1"/>
</dbReference>
<feature type="transmembrane region" description="Helical" evidence="8">
    <location>
        <begin position="378"/>
        <end position="403"/>
    </location>
</feature>
<feature type="region of interest" description="Disordered" evidence="7">
    <location>
        <begin position="1"/>
        <end position="64"/>
    </location>
</feature>
<dbReference type="EMBL" id="GL996521">
    <property type="protein sequence ID" value="EGV64319.1"/>
    <property type="molecule type" value="Genomic_DNA"/>
</dbReference>
<dbReference type="GO" id="GO:0045332">
    <property type="term" value="P:phospholipid translocation"/>
    <property type="evidence" value="ECO:0007669"/>
    <property type="project" value="UniProtKB-UniRule"/>
</dbReference>
<dbReference type="HOGENOM" id="CLU_025025_0_1_1"/>
<gene>
    <name evidence="10" type="ORF">CANTEDRAFT_114028</name>
</gene>
<dbReference type="OrthoDB" id="10254527at2759"/>
<accession>G3B4P9</accession>
<evidence type="ECO:0000256" key="5">
    <source>
        <dbReference type="ARBA" id="ARBA00023136"/>
    </source>
</evidence>
<keyword evidence="5 6" id="KW-0472">Membrane</keyword>
<evidence type="ECO:0000313" key="9">
    <source>
        <dbReference type="EMBL" id="EGV64319.1"/>
    </source>
</evidence>
<evidence type="ECO:0000256" key="7">
    <source>
        <dbReference type="SAM" id="MobiDB-lite"/>
    </source>
</evidence>
<evidence type="ECO:0000256" key="1">
    <source>
        <dbReference type="ARBA" id="ARBA00004370"/>
    </source>
</evidence>
<sequence length="433" mass="49210">MTSLDQFEGHGAHADQARTSSSQVRVHPDNHDDGDAYHSDSDSSSVSEHQDTRKEKSRKPGNSAFRQQRLKAYSPVFTASNVIPLLLILAIVFVPLGAAMWYASDRVQDLAINYAHCEKLASADHWSAIPDEYLDYHLKDKSYKQPQWRLSKDESQQFEDESNVCEIQFNVPRDLKGPIYFFYRLEKFYANHRRFVKSYSEEQIIGHAASKHTVKETSGQNCQPMSTHKGKIIYPCGLIANSMFNDTFSSTLSAVNGTADDYKLTNKGIAWSKDKNRFKKTKYSHKDIVPPPNWYKRFPNGYNETNVPDVSTWEEFQNWMHPAGLPTFNKLVLRNDDDTLKAGTYQVSVGLHWPVLPFKGGKYIYISQRSVMGGKNPFVGIAWMASGGVCFVLSIFLLVVNLVKPRKTGDMSLLSWNREKAAEDEKAVEQSQQ</sequence>
<organism evidence="11">
    <name type="scientific">Candida tenuis (strain ATCC 10573 / BCRC 21748 / CBS 615 / JCM 9827 / NBRC 10315 / NRRL Y-1498 / VKM Y-70)</name>
    <name type="common">Yeast</name>
    <name type="synonym">Yamadazyma tenuis</name>
    <dbReference type="NCBI Taxonomy" id="590646"/>
    <lineage>
        <taxon>Eukaryota</taxon>
        <taxon>Fungi</taxon>
        <taxon>Dikarya</taxon>
        <taxon>Ascomycota</taxon>
        <taxon>Saccharomycotina</taxon>
        <taxon>Pichiomycetes</taxon>
        <taxon>Debaryomycetaceae</taxon>
        <taxon>Yamadazyma</taxon>
    </lineage>
</organism>
<proteinExistence type="inferred from homology"/>
<comment type="similarity">
    <text evidence="2 6">Belongs to the CDC50/LEM3 family.</text>
</comment>
<dbReference type="GO" id="GO:0005783">
    <property type="term" value="C:endoplasmic reticulum"/>
    <property type="evidence" value="ECO:0007669"/>
    <property type="project" value="TreeGrafter"/>
</dbReference>
<dbReference type="PANTHER" id="PTHR10926">
    <property type="entry name" value="CELL CYCLE CONTROL PROTEIN 50"/>
    <property type="match status" value="1"/>
</dbReference>
<dbReference type="GO" id="GO:0005886">
    <property type="term" value="C:plasma membrane"/>
    <property type="evidence" value="ECO:0007669"/>
    <property type="project" value="TreeGrafter"/>
</dbReference>
<evidence type="ECO:0000256" key="3">
    <source>
        <dbReference type="ARBA" id="ARBA00022692"/>
    </source>
</evidence>
<evidence type="ECO:0000256" key="8">
    <source>
        <dbReference type="SAM" id="Phobius"/>
    </source>
</evidence>
<keyword evidence="11" id="KW-1185">Reference proteome</keyword>
<evidence type="ECO:0000256" key="6">
    <source>
        <dbReference type="PIRNR" id="PIRNR015840"/>
    </source>
</evidence>
<dbReference type="Proteomes" id="UP000000707">
    <property type="component" value="Unassembled WGS sequence"/>
</dbReference>
<dbReference type="EMBL" id="GL996521">
    <property type="protein sequence ID" value="EGV64320.1"/>
    <property type="molecule type" value="Genomic_DNA"/>
</dbReference>
<dbReference type="InterPro" id="IPR005045">
    <property type="entry name" value="CDC50/LEM3_fam"/>
</dbReference>
<dbReference type="GO" id="GO:0005794">
    <property type="term" value="C:Golgi apparatus"/>
    <property type="evidence" value="ECO:0007669"/>
    <property type="project" value="TreeGrafter"/>
</dbReference>
<comment type="subcellular location">
    <subcellularLocation>
        <location evidence="1">Membrane</location>
    </subcellularLocation>
</comment>
<dbReference type="KEGG" id="cten:18247223"/>
<dbReference type="PIRSF" id="PIRSF015840">
    <property type="entry name" value="DUF284_TM_euk"/>
    <property type="match status" value="1"/>
</dbReference>